<dbReference type="InterPro" id="IPR051228">
    <property type="entry name" value="NADPH_Oxidase/PX-Domain"/>
</dbReference>
<dbReference type="InterPro" id="IPR036871">
    <property type="entry name" value="PX_dom_sf"/>
</dbReference>
<keyword evidence="2" id="KW-1185">Reference proteome</keyword>
<dbReference type="PANTHER" id="PTHR15706">
    <property type="entry name" value="SH3 MULTIPLE DOMAIN"/>
    <property type="match status" value="1"/>
</dbReference>
<dbReference type="SMART" id="SM00312">
    <property type="entry name" value="PX"/>
    <property type="match status" value="1"/>
</dbReference>
<accession>A0ABM1EPB8</accession>
<dbReference type="Proteomes" id="UP000695022">
    <property type="component" value="Unplaced"/>
</dbReference>
<organism evidence="2 3">
    <name type="scientific">Priapulus caudatus</name>
    <name type="common">Priapulid worm</name>
    <dbReference type="NCBI Taxonomy" id="37621"/>
    <lineage>
        <taxon>Eukaryota</taxon>
        <taxon>Metazoa</taxon>
        <taxon>Ecdysozoa</taxon>
        <taxon>Scalidophora</taxon>
        <taxon>Priapulida</taxon>
        <taxon>Priapulimorpha</taxon>
        <taxon>Priapulimorphida</taxon>
        <taxon>Priapulidae</taxon>
        <taxon>Priapulus</taxon>
    </lineage>
</organism>
<dbReference type="PROSITE" id="PS50195">
    <property type="entry name" value="PX"/>
    <property type="match status" value="1"/>
</dbReference>
<protein>
    <submittedName>
        <fullName evidence="3">SH3 and PX domain-containing protein 2A-like</fullName>
    </submittedName>
</protein>
<gene>
    <name evidence="3" type="primary">LOC106814257</name>
</gene>
<reference evidence="3" key="1">
    <citation type="submission" date="2025-08" db="UniProtKB">
        <authorList>
            <consortium name="RefSeq"/>
        </authorList>
    </citation>
    <scope>IDENTIFICATION</scope>
</reference>
<name>A0ABM1EPB8_PRICU</name>
<dbReference type="GeneID" id="106814257"/>
<feature type="domain" description="PX" evidence="1">
    <location>
        <begin position="20"/>
        <end position="144"/>
    </location>
</feature>
<dbReference type="InterPro" id="IPR001683">
    <property type="entry name" value="PX_dom"/>
</dbReference>
<evidence type="ECO:0000313" key="2">
    <source>
        <dbReference type="Proteomes" id="UP000695022"/>
    </source>
</evidence>
<proteinExistence type="predicted"/>
<feature type="non-terminal residue" evidence="3">
    <location>
        <position position="228"/>
    </location>
</feature>
<dbReference type="Gene3D" id="3.30.1520.10">
    <property type="entry name" value="Phox-like domain"/>
    <property type="match status" value="1"/>
</dbReference>
<evidence type="ECO:0000259" key="1">
    <source>
        <dbReference type="PROSITE" id="PS50195"/>
    </source>
</evidence>
<sequence length="228" mass="26238">MKAVVFQKVGDRRRAMPQKPVPVSADIVDFEKRRDAGKYYVYHVEVTLSNGRSYIVFRRYSQFEALHLQLQDNHPVEAGLFEERYKVLPDLPGNMYAGQSAVRDVAMRRVPELNNYLKRLLNLDPRISHDVKVQQFLSLQKGDVDSPVHIYENRLHHLITEAVDARQLLEQTAKEAEEWIESADSVRDDMSHDGVCCLYDADPVVIATLLPPQSRMPRSVICYFQGLV</sequence>
<dbReference type="PANTHER" id="PTHR15706:SF20">
    <property type="entry name" value="NEUTROPHIL CYTOSOL FACTOR 4"/>
    <property type="match status" value="1"/>
</dbReference>
<dbReference type="RefSeq" id="XP_014674039.1">
    <property type="nucleotide sequence ID" value="XM_014818553.1"/>
</dbReference>
<dbReference type="Pfam" id="PF00787">
    <property type="entry name" value="PX"/>
    <property type="match status" value="1"/>
</dbReference>
<evidence type="ECO:0000313" key="3">
    <source>
        <dbReference type="RefSeq" id="XP_014674039.1"/>
    </source>
</evidence>
<dbReference type="SUPFAM" id="SSF64268">
    <property type="entry name" value="PX domain"/>
    <property type="match status" value="1"/>
</dbReference>